<dbReference type="PANTHER" id="PTHR48106:SF13">
    <property type="entry name" value="QUINONE OXIDOREDUCTASE-RELATED"/>
    <property type="match status" value="1"/>
</dbReference>
<dbReference type="InterPro" id="IPR011032">
    <property type="entry name" value="GroES-like_sf"/>
</dbReference>
<dbReference type="RefSeq" id="WP_072946687.1">
    <property type="nucleotide sequence ID" value="NZ_FNSV01000005.1"/>
</dbReference>
<evidence type="ECO:0000256" key="2">
    <source>
        <dbReference type="ARBA" id="ARBA00023002"/>
    </source>
</evidence>
<gene>
    <name evidence="4" type="ORF">SAMN04490239_5979</name>
</gene>
<keyword evidence="2" id="KW-0560">Oxidoreductase</keyword>
<name>A0A1H4WFT9_9NOCA</name>
<dbReference type="GO" id="GO:0003960">
    <property type="term" value="F:quinone reductase (NADPH) activity"/>
    <property type="evidence" value="ECO:0007669"/>
    <property type="project" value="TreeGrafter"/>
</dbReference>
<dbReference type="EMBL" id="FNSV01000005">
    <property type="protein sequence ID" value="SEC91970.1"/>
    <property type="molecule type" value="Genomic_DNA"/>
</dbReference>
<feature type="domain" description="Enoyl reductase (ER)" evidence="3">
    <location>
        <begin position="11"/>
        <end position="307"/>
    </location>
</feature>
<dbReference type="GO" id="GO:0035925">
    <property type="term" value="F:mRNA 3'-UTR AU-rich region binding"/>
    <property type="evidence" value="ECO:0007669"/>
    <property type="project" value="TreeGrafter"/>
</dbReference>
<accession>A0A1H4WFT9</accession>
<keyword evidence="1" id="KW-0521">NADP</keyword>
<dbReference type="OrthoDB" id="9801186at2"/>
<dbReference type="PANTHER" id="PTHR48106">
    <property type="entry name" value="QUINONE OXIDOREDUCTASE PIG3-RELATED"/>
    <property type="match status" value="1"/>
</dbReference>
<sequence>MTKSVVAQSYGTSEALTVVDVEVPPPASGEVLVEVKAIGVNPIDYKLYSGAFGDDPEKLPVRVGGEAAGVVAAVGAGVTEIAVGDEVIVSPGTGLYAEKVVVPVSAITPKPAGLGWEQAAGLLLVGGTAVDALDTIGVGSGDTVLIHGASGGVGALAVQLAVARGATVVGTAGAANQDYVRNLGATPVVYGDGLEERVREVAPQGIDAALDTVGTDEAVDVSLALVKDKTRIVTIAAFGRAQEDGFASVGGGNPASAEARLKARAELVEQAGAGHLTVTIAKTFPLIDAAQAHSELAQPHPAGKFILIP</sequence>
<organism evidence="4 5">
    <name type="scientific">Rhodococcus koreensis</name>
    <dbReference type="NCBI Taxonomy" id="99653"/>
    <lineage>
        <taxon>Bacteria</taxon>
        <taxon>Bacillati</taxon>
        <taxon>Actinomycetota</taxon>
        <taxon>Actinomycetes</taxon>
        <taxon>Mycobacteriales</taxon>
        <taxon>Nocardiaceae</taxon>
        <taxon>Rhodococcus</taxon>
    </lineage>
</organism>
<proteinExistence type="predicted"/>
<dbReference type="GO" id="GO:0005829">
    <property type="term" value="C:cytosol"/>
    <property type="evidence" value="ECO:0007669"/>
    <property type="project" value="TreeGrafter"/>
</dbReference>
<evidence type="ECO:0000256" key="1">
    <source>
        <dbReference type="ARBA" id="ARBA00022857"/>
    </source>
</evidence>
<dbReference type="InterPro" id="IPR036291">
    <property type="entry name" value="NAD(P)-bd_dom_sf"/>
</dbReference>
<reference evidence="5" key="1">
    <citation type="submission" date="2016-10" db="EMBL/GenBank/DDBJ databases">
        <authorList>
            <person name="Varghese N."/>
            <person name="Submissions S."/>
        </authorList>
    </citation>
    <scope>NUCLEOTIDE SEQUENCE [LARGE SCALE GENOMIC DNA]</scope>
    <source>
        <strain evidence="5">DSM 44498</strain>
    </source>
</reference>
<dbReference type="InterPro" id="IPR013149">
    <property type="entry name" value="ADH-like_C"/>
</dbReference>
<evidence type="ECO:0000313" key="4">
    <source>
        <dbReference type="EMBL" id="SEC91970.1"/>
    </source>
</evidence>
<dbReference type="InterPro" id="IPR013154">
    <property type="entry name" value="ADH-like_N"/>
</dbReference>
<dbReference type="SMART" id="SM00829">
    <property type="entry name" value="PKS_ER"/>
    <property type="match status" value="1"/>
</dbReference>
<dbReference type="InterPro" id="IPR020843">
    <property type="entry name" value="ER"/>
</dbReference>
<protein>
    <submittedName>
        <fullName evidence="4">NADPH:quinone reductase</fullName>
    </submittedName>
</protein>
<dbReference type="Proteomes" id="UP000183561">
    <property type="component" value="Unassembled WGS sequence"/>
</dbReference>
<dbReference type="SUPFAM" id="SSF51735">
    <property type="entry name" value="NAD(P)-binding Rossmann-fold domains"/>
    <property type="match status" value="1"/>
</dbReference>
<keyword evidence="5" id="KW-1185">Reference proteome</keyword>
<dbReference type="Gene3D" id="3.90.180.10">
    <property type="entry name" value="Medium-chain alcohol dehydrogenases, catalytic domain"/>
    <property type="match status" value="1"/>
</dbReference>
<dbReference type="Pfam" id="PF00107">
    <property type="entry name" value="ADH_zinc_N"/>
    <property type="match status" value="1"/>
</dbReference>
<dbReference type="SUPFAM" id="SSF50129">
    <property type="entry name" value="GroES-like"/>
    <property type="match status" value="1"/>
</dbReference>
<dbReference type="Pfam" id="PF08240">
    <property type="entry name" value="ADH_N"/>
    <property type="match status" value="1"/>
</dbReference>
<evidence type="ECO:0000313" key="5">
    <source>
        <dbReference type="Proteomes" id="UP000183561"/>
    </source>
</evidence>
<dbReference type="Gene3D" id="3.40.50.720">
    <property type="entry name" value="NAD(P)-binding Rossmann-like Domain"/>
    <property type="match status" value="1"/>
</dbReference>
<dbReference type="GO" id="GO:0070402">
    <property type="term" value="F:NADPH binding"/>
    <property type="evidence" value="ECO:0007669"/>
    <property type="project" value="TreeGrafter"/>
</dbReference>
<dbReference type="CDD" id="cd05289">
    <property type="entry name" value="MDR_like_2"/>
    <property type="match status" value="1"/>
</dbReference>
<evidence type="ECO:0000259" key="3">
    <source>
        <dbReference type="SMART" id="SM00829"/>
    </source>
</evidence>
<dbReference type="AlphaFoldDB" id="A0A1H4WFT9"/>